<evidence type="ECO:0000256" key="3">
    <source>
        <dbReference type="ARBA" id="ARBA00023163"/>
    </source>
</evidence>
<evidence type="ECO:0000259" key="5">
    <source>
        <dbReference type="PROSITE" id="PS01124"/>
    </source>
</evidence>
<keyword evidence="2" id="KW-0238">DNA-binding</keyword>
<gene>
    <name evidence="6" type="ORF">CAL25_17010</name>
</gene>
<feature type="region of interest" description="Disordered" evidence="4">
    <location>
        <begin position="336"/>
        <end position="357"/>
    </location>
</feature>
<reference evidence="6 7" key="1">
    <citation type="submission" date="2017-05" db="EMBL/GenBank/DDBJ databases">
        <title>Complete and WGS of Bordetella genogroups.</title>
        <authorList>
            <person name="Spilker T."/>
            <person name="LiPuma J."/>
        </authorList>
    </citation>
    <scope>NUCLEOTIDE SEQUENCE [LARGE SCALE GENOMIC DNA]</scope>
    <source>
        <strain evidence="6 7">AU10456</strain>
    </source>
</reference>
<keyword evidence="1" id="KW-0805">Transcription regulation</keyword>
<sequence length="357" mass="38241">MSMSLPTALSDRPRDHAAPVSCSTVDTLVRQTAADHYLTVPGEDRPVFEGVFDVTALEPGLIAHRIDVRDVQGSTVRATLKPALRLGFTIGGYANMAIACRALPTGPGRGAPITAWMMALHEPATFSRQSRRGDVERTVDLAFGATWLADHFGDDSAIVAFARTHLATRTWTPSAQALANVEQMLRPPALDAATTRLYLRSRAFDLLVEAASQLGQASDTSLQAGSGLGKRDWLRMRSVRDLLESGAADHMSLEQIALQACVSANTLQRHFRAAWGCTVFEFLREARMQRARVALERDGVTVAQAAWLAGYNSPANFATAFRRHYGVSPGQLRAHLGGAEAGAPGRSRSAGAGGAPA</sequence>
<dbReference type="PANTHER" id="PTHR47893:SF1">
    <property type="entry name" value="REGULATORY PROTEIN PCHR"/>
    <property type="match status" value="1"/>
</dbReference>
<organism evidence="6 7">
    <name type="scientific">Bordetella genomosp. 5</name>
    <dbReference type="NCBI Taxonomy" id="1395608"/>
    <lineage>
        <taxon>Bacteria</taxon>
        <taxon>Pseudomonadati</taxon>
        <taxon>Pseudomonadota</taxon>
        <taxon>Betaproteobacteria</taxon>
        <taxon>Burkholderiales</taxon>
        <taxon>Alcaligenaceae</taxon>
        <taxon>Bordetella</taxon>
    </lineage>
</organism>
<dbReference type="GO" id="GO:0003700">
    <property type="term" value="F:DNA-binding transcription factor activity"/>
    <property type="evidence" value="ECO:0007669"/>
    <property type="project" value="InterPro"/>
</dbReference>
<comment type="caution">
    <text evidence="6">The sequence shown here is derived from an EMBL/GenBank/DDBJ whole genome shotgun (WGS) entry which is preliminary data.</text>
</comment>
<accession>A0A261TG41</accession>
<dbReference type="PROSITE" id="PS01124">
    <property type="entry name" value="HTH_ARAC_FAMILY_2"/>
    <property type="match status" value="1"/>
</dbReference>
<dbReference type="SMART" id="SM00342">
    <property type="entry name" value="HTH_ARAC"/>
    <property type="match status" value="1"/>
</dbReference>
<dbReference type="PROSITE" id="PS00041">
    <property type="entry name" value="HTH_ARAC_FAMILY_1"/>
    <property type="match status" value="1"/>
</dbReference>
<dbReference type="SUPFAM" id="SSF46689">
    <property type="entry name" value="Homeodomain-like"/>
    <property type="match status" value="2"/>
</dbReference>
<dbReference type="InterPro" id="IPR018060">
    <property type="entry name" value="HTH_AraC"/>
</dbReference>
<dbReference type="AlphaFoldDB" id="A0A261TG41"/>
<dbReference type="GO" id="GO:0043565">
    <property type="term" value="F:sequence-specific DNA binding"/>
    <property type="evidence" value="ECO:0007669"/>
    <property type="project" value="InterPro"/>
</dbReference>
<dbReference type="InterPro" id="IPR018062">
    <property type="entry name" value="HTH_AraC-typ_CS"/>
</dbReference>
<keyword evidence="7" id="KW-1185">Reference proteome</keyword>
<evidence type="ECO:0000313" key="7">
    <source>
        <dbReference type="Proteomes" id="UP000216913"/>
    </source>
</evidence>
<feature type="domain" description="HTH araC/xylS-type" evidence="5">
    <location>
        <begin position="237"/>
        <end position="335"/>
    </location>
</feature>
<evidence type="ECO:0000256" key="4">
    <source>
        <dbReference type="SAM" id="MobiDB-lite"/>
    </source>
</evidence>
<evidence type="ECO:0000256" key="1">
    <source>
        <dbReference type="ARBA" id="ARBA00023015"/>
    </source>
</evidence>
<dbReference type="InterPro" id="IPR009057">
    <property type="entry name" value="Homeodomain-like_sf"/>
</dbReference>
<dbReference type="InterPro" id="IPR020449">
    <property type="entry name" value="Tscrpt_reg_AraC-type_HTH"/>
</dbReference>
<keyword evidence="3" id="KW-0804">Transcription</keyword>
<dbReference type="EMBL" id="NEVP01000010">
    <property type="protein sequence ID" value="OZI48182.1"/>
    <property type="molecule type" value="Genomic_DNA"/>
</dbReference>
<name>A0A261TG41_9BORD</name>
<dbReference type="InterPro" id="IPR053142">
    <property type="entry name" value="PchR_regulatory_protein"/>
</dbReference>
<dbReference type="Gene3D" id="1.10.10.60">
    <property type="entry name" value="Homeodomain-like"/>
    <property type="match status" value="1"/>
</dbReference>
<evidence type="ECO:0000313" key="6">
    <source>
        <dbReference type="EMBL" id="OZI48182.1"/>
    </source>
</evidence>
<dbReference type="PRINTS" id="PR00032">
    <property type="entry name" value="HTHARAC"/>
</dbReference>
<proteinExistence type="predicted"/>
<dbReference type="PANTHER" id="PTHR47893">
    <property type="entry name" value="REGULATORY PROTEIN PCHR"/>
    <property type="match status" value="1"/>
</dbReference>
<feature type="compositionally biased region" description="Low complexity" evidence="4">
    <location>
        <begin position="337"/>
        <end position="350"/>
    </location>
</feature>
<protein>
    <recommendedName>
        <fullName evidence="5">HTH araC/xylS-type domain-containing protein</fullName>
    </recommendedName>
</protein>
<dbReference type="Pfam" id="PF12833">
    <property type="entry name" value="HTH_18"/>
    <property type="match status" value="1"/>
</dbReference>
<evidence type="ECO:0000256" key="2">
    <source>
        <dbReference type="ARBA" id="ARBA00023125"/>
    </source>
</evidence>
<dbReference type="Proteomes" id="UP000216913">
    <property type="component" value="Unassembled WGS sequence"/>
</dbReference>